<keyword evidence="9" id="KW-1185">Reference proteome</keyword>
<dbReference type="InterPro" id="IPR053924">
    <property type="entry name" value="RecX_HTH_2nd"/>
</dbReference>
<comment type="subcellular location">
    <subcellularLocation>
        <location evidence="1 5">Cytoplasm</location>
    </subcellularLocation>
</comment>
<dbReference type="PANTHER" id="PTHR33602:SF1">
    <property type="entry name" value="REGULATORY PROTEIN RECX FAMILY PROTEIN"/>
    <property type="match status" value="1"/>
</dbReference>
<sequence>MMRTMAKIDPSLSKEDKLKRLSRALERYHEEGSELFDKKFEEAKAPVKHRALLLLNQRQRSRHELKQRLLSLDFEEDIVDSVLEDFEHAKLLDDQMFANEWVRQRHVARGKSRAALNHELKEKGVGRQQREEALSQVSEDDEENVASALARKKARSIKKIPETRNDYDKALRRIVGVLARRGFGQSQSLHIARSALEQRLDELKE</sequence>
<dbReference type="InterPro" id="IPR053926">
    <property type="entry name" value="RecX_HTH_1st"/>
</dbReference>
<evidence type="ECO:0000256" key="1">
    <source>
        <dbReference type="ARBA" id="ARBA00004496"/>
    </source>
</evidence>
<name>A0ABM5RSR0_9CORY</name>
<reference evidence="8 9" key="1">
    <citation type="journal article" date="2015" name="Genome Announc.">
        <title>Genome Sequence of Corynebacterium ulcerans Strain FRC11.</title>
        <authorList>
            <person name="Benevides Lde J."/>
            <person name="Viana M.V."/>
            <person name="Mariano D.C."/>
            <person name="Rocha Fde S."/>
            <person name="Bagano P.C."/>
            <person name="Folador E.L."/>
            <person name="Pereira F.L."/>
            <person name="Dorella F.A."/>
            <person name="Leal C.A."/>
            <person name="Carvalho A.F."/>
            <person name="Soares Sde C."/>
            <person name="Carneiro A."/>
            <person name="Ramos R."/>
            <person name="Badell-Ocando E."/>
            <person name="Guiso N."/>
            <person name="Silva A."/>
            <person name="Figueiredo H."/>
            <person name="Azevedo V."/>
            <person name="Guimaraes L.C."/>
        </authorList>
    </citation>
    <scope>NUCLEOTIDE SEQUENCE [LARGE SCALE GENOMIC DNA]</scope>
    <source>
        <strain evidence="9">FRC0011</strain>
    </source>
</reference>
<comment type="function">
    <text evidence="5">Modulates RecA activity.</text>
</comment>
<evidence type="ECO:0000256" key="4">
    <source>
        <dbReference type="ARBA" id="ARBA00022490"/>
    </source>
</evidence>
<evidence type="ECO:0000313" key="8">
    <source>
        <dbReference type="EMBL" id="AIU32902.1"/>
    </source>
</evidence>
<proteinExistence type="inferred from homology"/>
<dbReference type="Gene3D" id="1.10.10.10">
    <property type="entry name" value="Winged helix-like DNA-binding domain superfamily/Winged helix DNA-binding domain"/>
    <property type="match status" value="2"/>
</dbReference>
<dbReference type="PANTHER" id="PTHR33602">
    <property type="entry name" value="REGULATORY PROTEIN RECX FAMILY PROTEIN"/>
    <property type="match status" value="1"/>
</dbReference>
<accession>A0ABM5RSR0</accession>
<evidence type="ECO:0000259" key="6">
    <source>
        <dbReference type="Pfam" id="PF02631"/>
    </source>
</evidence>
<dbReference type="EMBL" id="CP009622">
    <property type="protein sequence ID" value="AIU32902.1"/>
    <property type="molecule type" value="Genomic_DNA"/>
</dbReference>
<gene>
    <name evidence="5 8" type="primary">recX</name>
    <name evidence="8" type="ORF">CulFRC11_1333</name>
</gene>
<evidence type="ECO:0000259" key="7">
    <source>
        <dbReference type="Pfam" id="PF21982"/>
    </source>
</evidence>
<dbReference type="Proteomes" id="UP000029910">
    <property type="component" value="Chromosome"/>
</dbReference>
<comment type="similarity">
    <text evidence="2 5">Belongs to the RecX family.</text>
</comment>
<feature type="domain" description="RecX second three-helical" evidence="6">
    <location>
        <begin position="93"/>
        <end position="134"/>
    </location>
</feature>
<evidence type="ECO:0000256" key="3">
    <source>
        <dbReference type="ARBA" id="ARBA00018111"/>
    </source>
</evidence>
<feature type="domain" description="RecX first three-helical" evidence="7">
    <location>
        <begin position="48"/>
        <end position="84"/>
    </location>
</feature>
<evidence type="ECO:0000256" key="2">
    <source>
        <dbReference type="ARBA" id="ARBA00009695"/>
    </source>
</evidence>
<dbReference type="InterPro" id="IPR036388">
    <property type="entry name" value="WH-like_DNA-bd_sf"/>
</dbReference>
<dbReference type="Pfam" id="PF02631">
    <property type="entry name" value="RecX_HTH2"/>
    <property type="match status" value="1"/>
</dbReference>
<dbReference type="Pfam" id="PF21982">
    <property type="entry name" value="RecX_HTH1"/>
    <property type="match status" value="1"/>
</dbReference>
<organism evidence="8 9">
    <name type="scientific">Corynebacterium ramonii</name>
    <dbReference type="NCBI Taxonomy" id="3026968"/>
    <lineage>
        <taxon>Bacteria</taxon>
        <taxon>Bacillati</taxon>
        <taxon>Actinomycetota</taxon>
        <taxon>Actinomycetes</taxon>
        <taxon>Mycobacteriales</taxon>
        <taxon>Corynebacteriaceae</taxon>
        <taxon>Corynebacterium</taxon>
    </lineage>
</organism>
<protein>
    <recommendedName>
        <fullName evidence="3 5">Regulatory protein RecX</fullName>
    </recommendedName>
</protein>
<dbReference type="InterPro" id="IPR003783">
    <property type="entry name" value="Regulatory_RecX"/>
</dbReference>
<dbReference type="HAMAP" id="MF_01114">
    <property type="entry name" value="RecX"/>
    <property type="match status" value="1"/>
</dbReference>
<evidence type="ECO:0000256" key="5">
    <source>
        <dbReference type="HAMAP-Rule" id="MF_01114"/>
    </source>
</evidence>
<dbReference type="NCBIfam" id="NF001059">
    <property type="entry name" value="PRK00117.4-3"/>
    <property type="match status" value="1"/>
</dbReference>
<keyword evidence="4 5" id="KW-0963">Cytoplasm</keyword>
<evidence type="ECO:0000313" key="9">
    <source>
        <dbReference type="Proteomes" id="UP000029910"/>
    </source>
</evidence>